<reference evidence="2" key="1">
    <citation type="submission" date="2023-07" db="EMBL/GenBank/DDBJ databases">
        <title>30 novel species of actinomycetes from the DSMZ collection.</title>
        <authorList>
            <person name="Nouioui I."/>
        </authorList>
    </citation>
    <scope>NUCLEOTIDE SEQUENCE [LARGE SCALE GENOMIC DNA]</scope>
    <source>
        <strain evidence="2">DSM 44915</strain>
    </source>
</reference>
<dbReference type="InterPro" id="IPR038666">
    <property type="entry name" value="SSP1_head-tail_sf"/>
</dbReference>
<dbReference type="InterPro" id="IPR008767">
    <property type="entry name" value="Phage_SPP1_head-tail_adaptor"/>
</dbReference>
<comment type="caution">
    <text evidence="1">The sequence shown here is derived from an EMBL/GenBank/DDBJ whole genome shotgun (WGS) entry which is preliminary data.</text>
</comment>
<dbReference type="Proteomes" id="UP001183410">
    <property type="component" value="Unassembled WGS sequence"/>
</dbReference>
<proteinExistence type="predicted"/>
<evidence type="ECO:0000313" key="2">
    <source>
        <dbReference type="Proteomes" id="UP001183410"/>
    </source>
</evidence>
<sequence>MSPGARLRVGHLLNRRLAVWRLTTAPDGAGGQTTAWAQVGTVSAKVDQPSARERMLAQQAGSEHTHNVYLLPSADVRRGDELRDGPEHYRVLSVISPSTPIYRRADVHLIQTEGEPS</sequence>
<dbReference type="Pfam" id="PF05521">
    <property type="entry name" value="Phage_HCP"/>
    <property type="match status" value="1"/>
</dbReference>
<name>A0ABU2JZ19_9ACTN</name>
<dbReference type="NCBIfam" id="TIGR01563">
    <property type="entry name" value="gp16_SPP1"/>
    <property type="match status" value="1"/>
</dbReference>
<gene>
    <name evidence="1" type="ORF">RM844_28705</name>
</gene>
<accession>A0ABU2JZ19</accession>
<dbReference type="EMBL" id="JAVREO010000025">
    <property type="protein sequence ID" value="MDT0270258.1"/>
    <property type="molecule type" value="Genomic_DNA"/>
</dbReference>
<dbReference type="Gene3D" id="2.40.10.270">
    <property type="entry name" value="Bacteriophage SPP1 head-tail adaptor protein"/>
    <property type="match status" value="1"/>
</dbReference>
<keyword evidence="2" id="KW-1185">Reference proteome</keyword>
<evidence type="ECO:0000313" key="1">
    <source>
        <dbReference type="EMBL" id="MDT0270258.1"/>
    </source>
</evidence>
<protein>
    <submittedName>
        <fullName evidence="1">Phage head closure protein</fullName>
    </submittedName>
</protein>
<organism evidence="1 2">
    <name type="scientific">Streptomyces chisholmiae</name>
    <dbReference type="NCBI Taxonomy" id="3075540"/>
    <lineage>
        <taxon>Bacteria</taxon>
        <taxon>Bacillati</taxon>
        <taxon>Actinomycetota</taxon>
        <taxon>Actinomycetes</taxon>
        <taxon>Kitasatosporales</taxon>
        <taxon>Streptomycetaceae</taxon>
        <taxon>Streptomyces</taxon>
    </lineage>
</organism>
<dbReference type="RefSeq" id="WP_311670338.1">
    <property type="nucleotide sequence ID" value="NZ_JAVREO010000025.1"/>
</dbReference>